<comment type="caution">
    <text evidence="1">The sequence shown here is derived from an EMBL/GenBank/DDBJ whole genome shotgun (WGS) entry which is preliminary data.</text>
</comment>
<dbReference type="EMBL" id="ASHM01047501">
    <property type="protein sequence ID" value="PNX84893.1"/>
    <property type="molecule type" value="Genomic_DNA"/>
</dbReference>
<proteinExistence type="predicted"/>
<name>A0A2K3M2C6_TRIPR</name>
<organism evidence="1 2">
    <name type="scientific">Trifolium pratense</name>
    <name type="common">Red clover</name>
    <dbReference type="NCBI Taxonomy" id="57577"/>
    <lineage>
        <taxon>Eukaryota</taxon>
        <taxon>Viridiplantae</taxon>
        <taxon>Streptophyta</taxon>
        <taxon>Embryophyta</taxon>
        <taxon>Tracheophyta</taxon>
        <taxon>Spermatophyta</taxon>
        <taxon>Magnoliopsida</taxon>
        <taxon>eudicotyledons</taxon>
        <taxon>Gunneridae</taxon>
        <taxon>Pentapetalae</taxon>
        <taxon>rosids</taxon>
        <taxon>fabids</taxon>
        <taxon>Fabales</taxon>
        <taxon>Fabaceae</taxon>
        <taxon>Papilionoideae</taxon>
        <taxon>50 kb inversion clade</taxon>
        <taxon>NPAAA clade</taxon>
        <taxon>Hologalegina</taxon>
        <taxon>IRL clade</taxon>
        <taxon>Trifolieae</taxon>
        <taxon>Trifolium</taxon>
    </lineage>
</organism>
<evidence type="ECO:0000313" key="1">
    <source>
        <dbReference type="EMBL" id="PNX84893.1"/>
    </source>
</evidence>
<dbReference type="AlphaFoldDB" id="A0A2K3M2C6"/>
<accession>A0A2K3M2C6</accession>
<sequence>MVAGGTSPARHDISVKHFDAQERVALGQHAIGLSSTPKWVELDAELDLSSI</sequence>
<protein>
    <submittedName>
        <fullName evidence="1">Uncharacterized protein</fullName>
    </submittedName>
</protein>
<gene>
    <name evidence="1" type="ORF">L195_g040957</name>
</gene>
<reference evidence="1 2" key="2">
    <citation type="journal article" date="2017" name="Front. Plant Sci.">
        <title>Gene Classification and Mining of Molecular Markers Useful in Red Clover (Trifolium pratense) Breeding.</title>
        <authorList>
            <person name="Istvanek J."/>
            <person name="Dluhosova J."/>
            <person name="Dluhos P."/>
            <person name="Patkova L."/>
            <person name="Nedelnik J."/>
            <person name="Repkova J."/>
        </authorList>
    </citation>
    <scope>NUCLEOTIDE SEQUENCE [LARGE SCALE GENOMIC DNA]</scope>
    <source>
        <strain evidence="2">cv. Tatra</strain>
        <tissue evidence="1">Young leaves</tissue>
    </source>
</reference>
<dbReference type="Proteomes" id="UP000236291">
    <property type="component" value="Unassembled WGS sequence"/>
</dbReference>
<evidence type="ECO:0000313" key="2">
    <source>
        <dbReference type="Proteomes" id="UP000236291"/>
    </source>
</evidence>
<reference evidence="1 2" key="1">
    <citation type="journal article" date="2014" name="Am. J. Bot.">
        <title>Genome assembly and annotation for red clover (Trifolium pratense; Fabaceae).</title>
        <authorList>
            <person name="Istvanek J."/>
            <person name="Jaros M."/>
            <person name="Krenek A."/>
            <person name="Repkova J."/>
        </authorList>
    </citation>
    <scope>NUCLEOTIDE SEQUENCE [LARGE SCALE GENOMIC DNA]</scope>
    <source>
        <strain evidence="2">cv. Tatra</strain>
        <tissue evidence="1">Young leaves</tissue>
    </source>
</reference>